<name>A0ABU7CAX4_9TELE</name>
<evidence type="ECO:0000256" key="2">
    <source>
        <dbReference type="SAM" id="SignalP"/>
    </source>
</evidence>
<feature type="signal peptide" evidence="2">
    <location>
        <begin position="1"/>
        <end position="26"/>
    </location>
</feature>
<reference evidence="3 4" key="1">
    <citation type="submission" date="2021-07" db="EMBL/GenBank/DDBJ databases">
        <authorList>
            <person name="Palmer J.M."/>
        </authorList>
    </citation>
    <scope>NUCLEOTIDE SEQUENCE [LARGE SCALE GENOMIC DNA]</scope>
    <source>
        <strain evidence="3 4">AT_MEX2019</strain>
        <tissue evidence="3">Muscle</tissue>
    </source>
</reference>
<evidence type="ECO:0000313" key="3">
    <source>
        <dbReference type="EMBL" id="MED6258925.1"/>
    </source>
</evidence>
<feature type="compositionally biased region" description="Polar residues" evidence="1">
    <location>
        <begin position="44"/>
        <end position="55"/>
    </location>
</feature>
<dbReference type="EMBL" id="JAHUTI010081681">
    <property type="protein sequence ID" value="MED6258925.1"/>
    <property type="molecule type" value="Genomic_DNA"/>
</dbReference>
<accession>A0ABU7CAX4</accession>
<proteinExistence type="predicted"/>
<dbReference type="Proteomes" id="UP001345963">
    <property type="component" value="Unassembled WGS sequence"/>
</dbReference>
<gene>
    <name evidence="3" type="ORF">ATANTOWER_014413</name>
</gene>
<feature type="chain" id="PRO_5046669289" evidence="2">
    <location>
        <begin position="27"/>
        <end position="68"/>
    </location>
</feature>
<keyword evidence="4" id="KW-1185">Reference proteome</keyword>
<organism evidence="3 4">
    <name type="scientific">Ataeniobius toweri</name>
    <dbReference type="NCBI Taxonomy" id="208326"/>
    <lineage>
        <taxon>Eukaryota</taxon>
        <taxon>Metazoa</taxon>
        <taxon>Chordata</taxon>
        <taxon>Craniata</taxon>
        <taxon>Vertebrata</taxon>
        <taxon>Euteleostomi</taxon>
        <taxon>Actinopterygii</taxon>
        <taxon>Neopterygii</taxon>
        <taxon>Teleostei</taxon>
        <taxon>Neoteleostei</taxon>
        <taxon>Acanthomorphata</taxon>
        <taxon>Ovalentaria</taxon>
        <taxon>Atherinomorphae</taxon>
        <taxon>Cyprinodontiformes</taxon>
        <taxon>Goodeidae</taxon>
        <taxon>Ataeniobius</taxon>
    </lineage>
</organism>
<protein>
    <submittedName>
        <fullName evidence="3">Uncharacterized protein</fullName>
    </submittedName>
</protein>
<feature type="region of interest" description="Disordered" evidence="1">
    <location>
        <begin position="44"/>
        <end position="68"/>
    </location>
</feature>
<evidence type="ECO:0000256" key="1">
    <source>
        <dbReference type="SAM" id="MobiDB-lite"/>
    </source>
</evidence>
<sequence length="68" mass="7364">TLWLSNPSLSCLSTLSLLWCSHQSHAGETQNRCSASTNLLDAPNLTTSDSESYSPSPDFHLHPQTCSS</sequence>
<keyword evidence="2" id="KW-0732">Signal</keyword>
<comment type="caution">
    <text evidence="3">The sequence shown here is derived from an EMBL/GenBank/DDBJ whole genome shotgun (WGS) entry which is preliminary data.</text>
</comment>
<evidence type="ECO:0000313" key="4">
    <source>
        <dbReference type="Proteomes" id="UP001345963"/>
    </source>
</evidence>
<feature type="non-terminal residue" evidence="3">
    <location>
        <position position="1"/>
    </location>
</feature>